<protein>
    <submittedName>
        <fullName evidence="11">MotA/TolQ/ExbB proton channel family protein</fullName>
    </submittedName>
</protein>
<keyword evidence="12" id="KW-1185">Reference proteome</keyword>
<evidence type="ECO:0000256" key="3">
    <source>
        <dbReference type="ARBA" id="ARBA00022475"/>
    </source>
</evidence>
<dbReference type="EMBL" id="JARVCO010000007">
    <property type="protein sequence ID" value="MDZ8118152.1"/>
    <property type="molecule type" value="Genomic_DNA"/>
</dbReference>
<sequence length="190" mass="20703">MIRELLQELTALSSQGGFAFYALVALAFAIAYALISISHALLLPGAPVLPQHQWQYMLSRRDIPPRMIHQLANALDPDKPDEHFHELDHQLFANLERRFPFAFVLIGTAPLIGLLGTVSGMLTTFSGMGSAHAVSVDAVSAGVSEALITTQAGLVIGVASLFICSIMRFRYEQLKSGFLRLEAAVKQQRG</sequence>
<dbReference type="PANTHER" id="PTHR30625">
    <property type="entry name" value="PROTEIN TOLQ"/>
    <property type="match status" value="1"/>
</dbReference>
<evidence type="ECO:0000256" key="6">
    <source>
        <dbReference type="ARBA" id="ARBA00022989"/>
    </source>
</evidence>
<reference evidence="11 12" key="1">
    <citation type="journal article" date="2024" name="Appl. Environ. Microbiol.">
        <title>Pontiella agarivorans sp. nov., a novel marine anaerobic bacterium capable of degrading macroalgal polysaccharides and fixing nitrogen.</title>
        <authorList>
            <person name="Liu N."/>
            <person name="Kivenson V."/>
            <person name="Peng X."/>
            <person name="Cui Z."/>
            <person name="Lankiewicz T.S."/>
            <person name="Gosselin K.M."/>
            <person name="English C.J."/>
            <person name="Blair E.M."/>
            <person name="O'Malley M.A."/>
            <person name="Valentine D.L."/>
        </authorList>
    </citation>
    <scope>NUCLEOTIDE SEQUENCE [LARGE SCALE GENOMIC DNA]</scope>
    <source>
        <strain evidence="11 12">NLcol2</strain>
    </source>
</reference>
<dbReference type="Proteomes" id="UP001290861">
    <property type="component" value="Unassembled WGS sequence"/>
</dbReference>
<feature type="transmembrane region" description="Helical" evidence="9">
    <location>
        <begin position="20"/>
        <end position="43"/>
    </location>
</feature>
<evidence type="ECO:0000313" key="11">
    <source>
        <dbReference type="EMBL" id="MDZ8118152.1"/>
    </source>
</evidence>
<feature type="transmembrane region" description="Helical" evidence="9">
    <location>
        <begin position="146"/>
        <end position="166"/>
    </location>
</feature>
<name>A0ABU5MVC5_9BACT</name>
<proteinExistence type="inferred from homology"/>
<evidence type="ECO:0000256" key="5">
    <source>
        <dbReference type="ARBA" id="ARBA00022927"/>
    </source>
</evidence>
<dbReference type="InterPro" id="IPR050790">
    <property type="entry name" value="ExbB/TolQ_transport"/>
</dbReference>
<evidence type="ECO:0000256" key="4">
    <source>
        <dbReference type="ARBA" id="ARBA00022692"/>
    </source>
</evidence>
<dbReference type="RefSeq" id="WP_322607951.1">
    <property type="nucleotide sequence ID" value="NZ_JARVCO010000007.1"/>
</dbReference>
<comment type="similarity">
    <text evidence="8">Belongs to the exbB/tolQ family.</text>
</comment>
<keyword evidence="7 9" id="KW-0472">Membrane</keyword>
<evidence type="ECO:0000313" key="12">
    <source>
        <dbReference type="Proteomes" id="UP001290861"/>
    </source>
</evidence>
<keyword evidence="4 9" id="KW-0812">Transmembrane</keyword>
<keyword evidence="6 9" id="KW-1133">Transmembrane helix</keyword>
<dbReference type="PANTHER" id="PTHR30625:SF15">
    <property type="entry name" value="BIOPOLYMER TRANSPORT PROTEIN EXBB"/>
    <property type="match status" value="1"/>
</dbReference>
<accession>A0ABU5MVC5</accession>
<keyword evidence="5 8" id="KW-0653">Protein transport</keyword>
<dbReference type="InterPro" id="IPR002898">
    <property type="entry name" value="MotA_ExbB_proton_chnl"/>
</dbReference>
<organism evidence="11 12">
    <name type="scientific">Pontiella agarivorans</name>
    <dbReference type="NCBI Taxonomy" id="3038953"/>
    <lineage>
        <taxon>Bacteria</taxon>
        <taxon>Pseudomonadati</taxon>
        <taxon>Kiritimatiellota</taxon>
        <taxon>Kiritimatiellia</taxon>
        <taxon>Kiritimatiellales</taxon>
        <taxon>Pontiellaceae</taxon>
        <taxon>Pontiella</taxon>
    </lineage>
</organism>
<gene>
    <name evidence="11" type="ORF">P9H32_05870</name>
</gene>
<comment type="caution">
    <text evidence="11">The sequence shown here is derived from an EMBL/GenBank/DDBJ whole genome shotgun (WGS) entry which is preliminary data.</text>
</comment>
<keyword evidence="3" id="KW-1003">Cell membrane</keyword>
<feature type="domain" description="MotA/TolQ/ExbB proton channel" evidence="10">
    <location>
        <begin position="76"/>
        <end position="174"/>
    </location>
</feature>
<evidence type="ECO:0000259" key="10">
    <source>
        <dbReference type="Pfam" id="PF01618"/>
    </source>
</evidence>
<evidence type="ECO:0000256" key="2">
    <source>
        <dbReference type="ARBA" id="ARBA00022448"/>
    </source>
</evidence>
<keyword evidence="2 8" id="KW-0813">Transport</keyword>
<evidence type="ECO:0000256" key="7">
    <source>
        <dbReference type="ARBA" id="ARBA00023136"/>
    </source>
</evidence>
<comment type="subcellular location">
    <subcellularLocation>
        <location evidence="1">Cell membrane</location>
        <topology evidence="1">Multi-pass membrane protein</topology>
    </subcellularLocation>
    <subcellularLocation>
        <location evidence="8">Membrane</location>
        <topology evidence="8">Multi-pass membrane protein</topology>
    </subcellularLocation>
</comment>
<evidence type="ECO:0000256" key="8">
    <source>
        <dbReference type="RuleBase" id="RU004057"/>
    </source>
</evidence>
<evidence type="ECO:0000256" key="9">
    <source>
        <dbReference type="SAM" id="Phobius"/>
    </source>
</evidence>
<dbReference type="Pfam" id="PF01618">
    <property type="entry name" value="MotA_ExbB"/>
    <property type="match status" value="1"/>
</dbReference>
<feature type="transmembrane region" description="Helical" evidence="9">
    <location>
        <begin position="101"/>
        <end position="126"/>
    </location>
</feature>
<evidence type="ECO:0000256" key="1">
    <source>
        <dbReference type="ARBA" id="ARBA00004651"/>
    </source>
</evidence>